<feature type="domain" description="Release factor glutamine methyltransferase N-terminal" evidence="7">
    <location>
        <begin position="2"/>
        <end position="51"/>
    </location>
</feature>
<comment type="catalytic activity">
    <reaction evidence="4 5">
        <text>L-glutaminyl-[peptide chain release factor] + S-adenosyl-L-methionine = N(5)-methyl-L-glutaminyl-[peptide chain release factor] + S-adenosyl-L-homocysteine + H(+)</text>
        <dbReference type="Rhea" id="RHEA:42896"/>
        <dbReference type="Rhea" id="RHEA-COMP:10271"/>
        <dbReference type="Rhea" id="RHEA-COMP:10272"/>
        <dbReference type="ChEBI" id="CHEBI:15378"/>
        <dbReference type="ChEBI" id="CHEBI:30011"/>
        <dbReference type="ChEBI" id="CHEBI:57856"/>
        <dbReference type="ChEBI" id="CHEBI:59789"/>
        <dbReference type="ChEBI" id="CHEBI:61891"/>
        <dbReference type="EC" id="2.1.1.297"/>
    </reaction>
</comment>
<evidence type="ECO:0000256" key="5">
    <source>
        <dbReference type="HAMAP-Rule" id="MF_02126"/>
    </source>
</evidence>
<feature type="binding site" evidence="5">
    <location>
        <position position="120"/>
    </location>
    <ligand>
        <name>S-adenosyl-L-methionine</name>
        <dbReference type="ChEBI" id="CHEBI:59789"/>
    </ligand>
</feature>
<evidence type="ECO:0000313" key="9">
    <source>
        <dbReference type="Proteomes" id="UP000282597"/>
    </source>
</evidence>
<dbReference type="KEGG" id="mcys:MCB1EB_0459"/>
<dbReference type="PANTHER" id="PTHR18895">
    <property type="entry name" value="HEMK METHYLTRANSFERASE"/>
    <property type="match status" value="1"/>
</dbReference>
<dbReference type="AlphaFoldDB" id="A0A2Z6ETA1"/>
<feature type="binding site" evidence="5">
    <location>
        <position position="169"/>
    </location>
    <ligand>
        <name>S-adenosyl-L-methionine</name>
        <dbReference type="ChEBI" id="CHEBI:59789"/>
    </ligand>
</feature>
<dbReference type="GO" id="GO:0032259">
    <property type="term" value="P:methylation"/>
    <property type="evidence" value="ECO:0007669"/>
    <property type="project" value="UniProtKB-KW"/>
</dbReference>
<comment type="similarity">
    <text evidence="5">Belongs to the protein N5-glutamine methyltransferase family. PrmC subfamily.</text>
</comment>
<keyword evidence="9" id="KW-1185">Reference proteome</keyword>
<sequence length="262" mass="28552">MEARILLAHVLGWPRTELITRADEMLPASQIAAFHALEKRRLAGEPIAQIIEQREFFGLTFRITPAVLIPRPETELLVELALAAIASIDAPRVLDLGTGSGAIAIAIAHQRPDAQITATDQAPAALALAAWNARHLLPVDRPGGSLNFAMGDWYQALTDPKRFHLIVSNPPYIAAHDPHLTQGDLRFEPRQALTDQADGLSALHTIIAQANTWLLDNGALWLEHGYNQAAATRAQLIAHGFSQVRSERDLAHIERVSGGLKS</sequence>
<accession>A0A2Z6ETA1</accession>
<dbReference type="Proteomes" id="UP000282597">
    <property type="component" value="Chromosome"/>
</dbReference>
<evidence type="ECO:0000256" key="3">
    <source>
        <dbReference type="ARBA" id="ARBA00022691"/>
    </source>
</evidence>
<dbReference type="CDD" id="cd02440">
    <property type="entry name" value="AdoMet_MTases"/>
    <property type="match status" value="1"/>
</dbReference>
<dbReference type="GO" id="GO:0102559">
    <property type="term" value="F:peptide chain release factor N(5)-glutamine methyltransferase activity"/>
    <property type="evidence" value="ECO:0007669"/>
    <property type="project" value="UniProtKB-EC"/>
</dbReference>
<dbReference type="InterPro" id="IPR040758">
    <property type="entry name" value="PrmC_N"/>
</dbReference>
<dbReference type="SUPFAM" id="SSF53335">
    <property type="entry name" value="S-adenosyl-L-methionine-dependent methyltransferases"/>
    <property type="match status" value="1"/>
</dbReference>
<feature type="binding site" evidence="5">
    <location>
        <begin position="97"/>
        <end position="101"/>
    </location>
    <ligand>
        <name>S-adenosyl-L-methionine</name>
        <dbReference type="ChEBI" id="CHEBI:59789"/>
    </ligand>
</feature>
<feature type="binding site" evidence="5">
    <location>
        <begin position="169"/>
        <end position="172"/>
    </location>
    <ligand>
        <name>substrate</name>
    </ligand>
</feature>
<dbReference type="PANTHER" id="PTHR18895:SF74">
    <property type="entry name" value="MTRF1L RELEASE FACTOR GLUTAMINE METHYLTRANSFERASE"/>
    <property type="match status" value="1"/>
</dbReference>
<dbReference type="HAMAP" id="MF_02126">
    <property type="entry name" value="RF_methyltr_PrmC"/>
    <property type="match status" value="1"/>
</dbReference>
<keyword evidence="3 5" id="KW-0949">S-adenosyl-L-methionine</keyword>
<feature type="binding site" evidence="5">
    <location>
        <position position="153"/>
    </location>
    <ligand>
        <name>S-adenosyl-L-methionine</name>
        <dbReference type="ChEBI" id="CHEBI:59789"/>
    </ligand>
</feature>
<protein>
    <recommendedName>
        <fullName evidence="5">Release factor glutamine methyltransferase</fullName>
        <shortName evidence="5">RF MTase</shortName>
        <ecNumber evidence="5">2.1.1.297</ecNumber>
    </recommendedName>
    <alternativeName>
        <fullName evidence="5">N5-glutamine methyltransferase PrmC</fullName>
    </alternativeName>
    <alternativeName>
        <fullName evidence="5">Protein-(glutamine-N5) MTase PrmC</fullName>
    </alternativeName>
    <alternativeName>
        <fullName evidence="5">Protein-glutamine N-methyltransferase PrmC</fullName>
    </alternativeName>
</protein>
<dbReference type="GO" id="GO:0003676">
    <property type="term" value="F:nucleic acid binding"/>
    <property type="evidence" value="ECO:0007669"/>
    <property type="project" value="InterPro"/>
</dbReference>
<dbReference type="Gene3D" id="1.10.8.10">
    <property type="entry name" value="DNA helicase RuvA subunit, C-terminal domain"/>
    <property type="match status" value="1"/>
</dbReference>
<dbReference type="InterPro" id="IPR050320">
    <property type="entry name" value="N5-glutamine_MTase"/>
</dbReference>
<dbReference type="Pfam" id="PF05175">
    <property type="entry name" value="MTS"/>
    <property type="match status" value="1"/>
</dbReference>
<dbReference type="EMBL" id="AP018150">
    <property type="protein sequence ID" value="BBE08620.1"/>
    <property type="molecule type" value="Genomic_DNA"/>
</dbReference>
<dbReference type="InterPro" id="IPR004556">
    <property type="entry name" value="HemK-like"/>
</dbReference>
<dbReference type="Gene3D" id="3.40.50.150">
    <property type="entry name" value="Vaccinia Virus protein VP39"/>
    <property type="match status" value="1"/>
</dbReference>
<evidence type="ECO:0000256" key="1">
    <source>
        <dbReference type="ARBA" id="ARBA00022603"/>
    </source>
</evidence>
<evidence type="ECO:0000256" key="2">
    <source>
        <dbReference type="ARBA" id="ARBA00022679"/>
    </source>
</evidence>
<comment type="function">
    <text evidence="5">Methylates the class 1 translation termination release factors RF1/PrfA and RF2/PrfB on the glutamine residue of the universally conserved GGQ motif.</text>
</comment>
<keyword evidence="1 5" id="KW-0489">Methyltransferase</keyword>
<dbReference type="NCBIfam" id="TIGR00536">
    <property type="entry name" value="hemK_fam"/>
    <property type="match status" value="1"/>
</dbReference>
<dbReference type="EC" id="2.1.1.297" evidence="5"/>
<dbReference type="FunFam" id="3.40.50.150:FF:000053">
    <property type="entry name" value="Release factor glutamine methyltransferase"/>
    <property type="match status" value="1"/>
</dbReference>
<dbReference type="InterPro" id="IPR007848">
    <property type="entry name" value="Small_mtfrase_dom"/>
</dbReference>
<dbReference type="InterPro" id="IPR002052">
    <property type="entry name" value="DNA_methylase_N6_adenine_CS"/>
</dbReference>
<reference evidence="8 9" key="1">
    <citation type="journal article" date="2018" name="Microbes Environ.">
        <title>Comparative Genomic Insights into Endofungal Lifestyles of Two Bacterial Endosymbionts, Mycoavidus cysteinexigens and Burkholderia rhizoxinica.</title>
        <authorList>
            <person name="Sharmin D."/>
            <person name="Guo Y."/>
            <person name="Nishizawa T."/>
            <person name="Ohshima S."/>
            <person name="Sato Y."/>
            <person name="Takashima Y."/>
            <person name="Narisawa K."/>
            <person name="Ohta H."/>
        </authorList>
    </citation>
    <scope>NUCLEOTIDE SEQUENCE [LARGE SCALE GENOMIC DNA]</scope>
    <source>
        <strain evidence="8 9">B1-EB</strain>
    </source>
</reference>
<proteinExistence type="inferred from homology"/>
<gene>
    <name evidence="5" type="primary">prmC</name>
    <name evidence="8" type="ORF">MCB1EB_0459</name>
</gene>
<evidence type="ECO:0000259" key="7">
    <source>
        <dbReference type="Pfam" id="PF17827"/>
    </source>
</evidence>
<keyword evidence="2 5" id="KW-0808">Transferase</keyword>
<dbReference type="PROSITE" id="PS00092">
    <property type="entry name" value="N6_MTASE"/>
    <property type="match status" value="1"/>
</dbReference>
<dbReference type="InterPro" id="IPR029063">
    <property type="entry name" value="SAM-dependent_MTases_sf"/>
</dbReference>
<organism evidence="8 9">
    <name type="scientific">Mycoavidus cysteinexigens</name>
    <dbReference type="NCBI Taxonomy" id="1553431"/>
    <lineage>
        <taxon>Bacteria</taxon>
        <taxon>Pseudomonadati</taxon>
        <taxon>Pseudomonadota</taxon>
        <taxon>Betaproteobacteria</taxon>
        <taxon>Burkholderiales</taxon>
        <taxon>Burkholderiaceae</taxon>
        <taxon>Mycoavidus</taxon>
    </lineage>
</organism>
<dbReference type="InterPro" id="IPR019874">
    <property type="entry name" value="RF_methyltr_PrmC"/>
</dbReference>
<dbReference type="NCBIfam" id="TIGR03534">
    <property type="entry name" value="RF_mod_PrmC"/>
    <property type="match status" value="1"/>
</dbReference>
<evidence type="ECO:0000256" key="4">
    <source>
        <dbReference type="ARBA" id="ARBA00048391"/>
    </source>
</evidence>
<name>A0A2Z6ETA1_9BURK</name>
<dbReference type="Pfam" id="PF17827">
    <property type="entry name" value="PrmC_N"/>
    <property type="match status" value="1"/>
</dbReference>
<feature type="domain" description="Methyltransferase small" evidence="6">
    <location>
        <begin position="84"/>
        <end position="177"/>
    </location>
</feature>
<evidence type="ECO:0000259" key="6">
    <source>
        <dbReference type="Pfam" id="PF05175"/>
    </source>
</evidence>
<evidence type="ECO:0000313" key="8">
    <source>
        <dbReference type="EMBL" id="BBE08620.1"/>
    </source>
</evidence>